<dbReference type="NCBIfam" id="NF041294">
    <property type="entry name" value="Scnl_mescCoAtase"/>
    <property type="match status" value="1"/>
</dbReference>
<dbReference type="InterPro" id="IPR050483">
    <property type="entry name" value="CoA-transferase_III_domain"/>
</dbReference>
<dbReference type="Proteomes" id="UP000006794">
    <property type="component" value="Chromosome"/>
</dbReference>
<dbReference type="STRING" id="797210.Halxa_3062"/>
<keyword evidence="4" id="KW-1185">Reference proteome</keyword>
<accession>F8D5V1</accession>
<protein>
    <submittedName>
        <fullName evidence="3">Formyl-CoA transferase</fullName>
        <ecNumber evidence="3">2.8.3.16</ecNumber>
    </submittedName>
</protein>
<dbReference type="InterPro" id="IPR003673">
    <property type="entry name" value="CoA-Trfase_fam_III"/>
</dbReference>
<dbReference type="OrthoDB" id="28444at2157"/>
<dbReference type="PANTHER" id="PTHR48207:SF3">
    <property type="entry name" value="SUCCINATE--HYDROXYMETHYLGLUTARATE COA-TRANSFERASE"/>
    <property type="match status" value="1"/>
</dbReference>
<evidence type="ECO:0000313" key="4">
    <source>
        <dbReference type="Proteomes" id="UP000006794"/>
    </source>
</evidence>
<organism evidence="3 4">
    <name type="scientific">Halopiger xanaduensis (strain DSM 18323 / JCM 14033 / SH-6)</name>
    <dbReference type="NCBI Taxonomy" id="797210"/>
    <lineage>
        <taxon>Archaea</taxon>
        <taxon>Methanobacteriati</taxon>
        <taxon>Methanobacteriota</taxon>
        <taxon>Stenosarchaea group</taxon>
        <taxon>Halobacteria</taxon>
        <taxon>Halobacteriales</taxon>
        <taxon>Natrialbaceae</taxon>
        <taxon>Halopiger</taxon>
    </lineage>
</organism>
<feature type="region of interest" description="Disordered" evidence="2">
    <location>
        <begin position="354"/>
        <end position="408"/>
    </location>
</feature>
<dbReference type="InterPro" id="IPR023606">
    <property type="entry name" value="CoA-Trfase_III_dom_1_sf"/>
</dbReference>
<dbReference type="eggNOG" id="arCOG02304">
    <property type="taxonomic scope" value="Archaea"/>
</dbReference>
<dbReference type="Gene3D" id="3.40.50.10540">
    <property type="entry name" value="Crotonobetainyl-coa:carnitine coa-transferase, domain 1"/>
    <property type="match status" value="1"/>
</dbReference>
<name>F8D5V1_HALXS</name>
<dbReference type="KEGG" id="hxa:Halxa_3062"/>
<proteinExistence type="predicted"/>
<dbReference type="SUPFAM" id="SSF89796">
    <property type="entry name" value="CoA-transferase family III (CaiB/BaiF)"/>
    <property type="match status" value="1"/>
</dbReference>
<dbReference type="EC" id="2.8.3.16" evidence="3"/>
<gene>
    <name evidence="3" type="ordered locus">Halxa_3062</name>
</gene>
<dbReference type="RefSeq" id="WP_013880567.1">
    <property type="nucleotide sequence ID" value="NC_015666.1"/>
</dbReference>
<keyword evidence="1 3" id="KW-0808">Transferase</keyword>
<dbReference type="GeneID" id="10798014"/>
<evidence type="ECO:0000313" key="3">
    <source>
        <dbReference type="EMBL" id="AEH37677.1"/>
    </source>
</evidence>
<dbReference type="EMBL" id="CP002839">
    <property type="protein sequence ID" value="AEH37677.1"/>
    <property type="molecule type" value="Genomic_DNA"/>
</dbReference>
<evidence type="ECO:0000256" key="2">
    <source>
        <dbReference type="SAM" id="MobiDB-lite"/>
    </source>
</evidence>
<dbReference type="Pfam" id="PF02515">
    <property type="entry name" value="CoA_transf_3"/>
    <property type="match status" value="1"/>
</dbReference>
<feature type="compositionally biased region" description="Basic and acidic residues" evidence="2">
    <location>
        <begin position="363"/>
        <end position="377"/>
    </location>
</feature>
<dbReference type="AlphaFoldDB" id="F8D5V1"/>
<sequence>MSALDDVRVLDLTRVLGGPYCTMLLADLGADVVKIEPPGGDFVRETPPFHDEDDSFGGYFQSINRGKRSLELDFTDEDDRDDFLSLVDAADVVVENYRAGTMAKFDLEYERLAERNPQLVYAALRGFGDPRTVESPKQDEPAFDLVAQAMGGVMHQTGHPDGPPTKVGFGVGDIFTGVLHAVNILAALHYRERTGVGQFVDTAMYDSMVSLGERAVYQYSYTGEVPERRGNSHPTLFPYNAFEAEDGFVVIAALTDRHWRNLCEHMGEPEWAVDYADAADRLEHREKLREAIAEWVGSRSAAAVLETLNGSVPCGPLQDVADIYDCEHAKQREMLVEADLPEADETVTIAGTPIKMAKTPPEPGDRAPLLDEHRDELLGVDVARPPEPDVGDGETEPFEVSQDQSQDD</sequence>
<dbReference type="InterPro" id="IPR044855">
    <property type="entry name" value="CoA-Trfase_III_dom3_sf"/>
</dbReference>
<dbReference type="HOGENOM" id="CLU_033975_0_0_2"/>
<dbReference type="Gene3D" id="3.30.1540.10">
    <property type="entry name" value="formyl-coa transferase, domain 3"/>
    <property type="match status" value="1"/>
</dbReference>
<evidence type="ECO:0000256" key="1">
    <source>
        <dbReference type="ARBA" id="ARBA00022679"/>
    </source>
</evidence>
<reference evidence="3 4" key="1">
    <citation type="journal article" date="2012" name="Stand. Genomic Sci.">
        <title>Complete genome sequence of Halopiger xanaduensis type strain (SH-6(T)).</title>
        <authorList>
            <person name="Anderson I."/>
            <person name="Tindall B.J."/>
            <person name="Rohde M."/>
            <person name="Lucas S."/>
            <person name="Han J."/>
            <person name="Lapidus A."/>
            <person name="Cheng J.F."/>
            <person name="Goodwin L."/>
            <person name="Pitluck S."/>
            <person name="Peters L."/>
            <person name="Pati A."/>
            <person name="Mikhailova N."/>
            <person name="Pagani I."/>
            <person name="Teshima H."/>
            <person name="Han C."/>
            <person name="Tapia R."/>
            <person name="Land M."/>
            <person name="Woyke T."/>
            <person name="Klenk H.P."/>
            <person name="Kyrpides N."/>
            <person name="Ivanova N."/>
        </authorList>
    </citation>
    <scope>NUCLEOTIDE SEQUENCE [LARGE SCALE GENOMIC DNA]</scope>
    <source>
        <strain evidence="4">DSM 18323 / JCM 14033 / SH-6</strain>
    </source>
</reference>
<dbReference type="InterPro" id="IPR054905">
    <property type="entry name" value="Scnl_mescCoAtase"/>
</dbReference>
<dbReference type="PANTHER" id="PTHR48207">
    <property type="entry name" value="SUCCINATE--HYDROXYMETHYLGLUTARATE COA-TRANSFERASE"/>
    <property type="match status" value="1"/>
</dbReference>
<dbReference type="GO" id="GO:0033608">
    <property type="term" value="F:formyl-CoA transferase activity"/>
    <property type="evidence" value="ECO:0007669"/>
    <property type="project" value="UniProtKB-EC"/>
</dbReference>